<protein>
    <submittedName>
        <fullName evidence="1">Uncharacterized protein</fullName>
    </submittedName>
</protein>
<reference evidence="1" key="1">
    <citation type="journal article" date="2015" name="Nature">
        <title>Complex archaea that bridge the gap between prokaryotes and eukaryotes.</title>
        <authorList>
            <person name="Spang A."/>
            <person name="Saw J.H."/>
            <person name="Jorgensen S.L."/>
            <person name="Zaremba-Niedzwiedzka K."/>
            <person name="Martijn J."/>
            <person name="Lind A.E."/>
            <person name="van Eijk R."/>
            <person name="Schleper C."/>
            <person name="Guy L."/>
            <person name="Ettema T.J."/>
        </authorList>
    </citation>
    <scope>NUCLEOTIDE SEQUENCE</scope>
</reference>
<accession>A0A0F9U6Y2</accession>
<sequence>MEIEKICDEFDKIALKYISTLSKYYYNSEKDRKKDFIFYYDIWIKGTKLMGEWNKNFFYGSNGKTNRAIN</sequence>
<name>A0A0F9U6Y2_9ZZZZ</name>
<dbReference type="AlphaFoldDB" id="A0A0F9U6Y2"/>
<dbReference type="EMBL" id="LAZR01000821">
    <property type="protein sequence ID" value="KKN57051.1"/>
    <property type="molecule type" value="Genomic_DNA"/>
</dbReference>
<proteinExistence type="predicted"/>
<gene>
    <name evidence="1" type="ORF">LCGC14_0566090</name>
</gene>
<evidence type="ECO:0000313" key="1">
    <source>
        <dbReference type="EMBL" id="KKN57051.1"/>
    </source>
</evidence>
<organism evidence="1">
    <name type="scientific">marine sediment metagenome</name>
    <dbReference type="NCBI Taxonomy" id="412755"/>
    <lineage>
        <taxon>unclassified sequences</taxon>
        <taxon>metagenomes</taxon>
        <taxon>ecological metagenomes</taxon>
    </lineage>
</organism>
<comment type="caution">
    <text evidence="1">The sequence shown here is derived from an EMBL/GenBank/DDBJ whole genome shotgun (WGS) entry which is preliminary data.</text>
</comment>